<name>A0A0A9BGZ5_ARUDO</name>
<accession>A0A0A9BGZ5</accession>
<organism evidence="1">
    <name type="scientific">Arundo donax</name>
    <name type="common">Giant reed</name>
    <name type="synonym">Donax arundinaceus</name>
    <dbReference type="NCBI Taxonomy" id="35708"/>
    <lineage>
        <taxon>Eukaryota</taxon>
        <taxon>Viridiplantae</taxon>
        <taxon>Streptophyta</taxon>
        <taxon>Embryophyta</taxon>
        <taxon>Tracheophyta</taxon>
        <taxon>Spermatophyta</taxon>
        <taxon>Magnoliopsida</taxon>
        <taxon>Liliopsida</taxon>
        <taxon>Poales</taxon>
        <taxon>Poaceae</taxon>
        <taxon>PACMAD clade</taxon>
        <taxon>Arundinoideae</taxon>
        <taxon>Arundineae</taxon>
        <taxon>Arundo</taxon>
    </lineage>
</organism>
<sequence>MMLRRRMSNVNSVSLCFHYFFNRVKFSS</sequence>
<reference evidence="1" key="2">
    <citation type="journal article" date="2015" name="Data Brief">
        <title>Shoot transcriptome of the giant reed, Arundo donax.</title>
        <authorList>
            <person name="Barrero R.A."/>
            <person name="Guerrero F.D."/>
            <person name="Moolhuijzen P."/>
            <person name="Goolsby J.A."/>
            <person name="Tidwell J."/>
            <person name="Bellgard S.E."/>
            <person name="Bellgard M.I."/>
        </authorList>
    </citation>
    <scope>NUCLEOTIDE SEQUENCE</scope>
    <source>
        <tissue evidence="1">Shoot tissue taken approximately 20 cm above the soil surface</tissue>
    </source>
</reference>
<dbReference type="EMBL" id="GBRH01237390">
    <property type="protein sequence ID" value="JAD60505.1"/>
    <property type="molecule type" value="Transcribed_RNA"/>
</dbReference>
<reference evidence="1" key="1">
    <citation type="submission" date="2014-09" db="EMBL/GenBank/DDBJ databases">
        <authorList>
            <person name="Magalhaes I.L.F."/>
            <person name="Oliveira U."/>
            <person name="Santos F.R."/>
            <person name="Vidigal T.H.D.A."/>
            <person name="Brescovit A.D."/>
            <person name="Santos A.J."/>
        </authorList>
    </citation>
    <scope>NUCLEOTIDE SEQUENCE</scope>
    <source>
        <tissue evidence="1">Shoot tissue taken approximately 20 cm above the soil surface</tissue>
    </source>
</reference>
<proteinExistence type="predicted"/>
<evidence type="ECO:0000313" key="1">
    <source>
        <dbReference type="EMBL" id="JAD60505.1"/>
    </source>
</evidence>
<dbReference type="AlphaFoldDB" id="A0A0A9BGZ5"/>
<protein>
    <submittedName>
        <fullName evidence="1">Uncharacterized protein</fullName>
    </submittedName>
</protein>